<sequence length="219" mass="24711">MAANQVNLSYFNPNFQYPYALRQLDFQVAMQDVYDFFEDVNSMLRAKGLQRLDDMMRPANLSGTISDMVTDSIAKGARGLVPNTHHNGHPDLLMRGKYANDAVESGSEGIEVKSTKNPGGAVDTHGARKQWMTVFVYSVDNETQPVDARGPLTFREIYLAQVEPSDFRLNSRNTDKGTRTATLDADGLKKLRPNWIYLDPTWHTPTHDYLRKLANRPTS</sequence>
<proteinExistence type="predicted"/>
<dbReference type="RefSeq" id="WP_337320506.1">
    <property type="nucleotide sequence ID" value="NZ_JBBDGN010000010.1"/>
</dbReference>
<keyword evidence="2" id="KW-1185">Reference proteome</keyword>
<accession>A0ABU8LLJ4</accession>
<evidence type="ECO:0000313" key="1">
    <source>
        <dbReference type="EMBL" id="MEJ1092195.1"/>
    </source>
</evidence>
<gene>
    <name evidence="1" type="ORF">WDU93_10870</name>
</gene>
<dbReference type="EMBL" id="JBBDGN010000010">
    <property type="protein sequence ID" value="MEJ1092195.1"/>
    <property type="molecule type" value="Genomic_DNA"/>
</dbReference>
<organism evidence="1 2">
    <name type="scientific">Microbacterium istanbulense</name>
    <dbReference type="NCBI Taxonomy" id="3122049"/>
    <lineage>
        <taxon>Bacteria</taxon>
        <taxon>Bacillati</taxon>
        <taxon>Actinomycetota</taxon>
        <taxon>Actinomycetes</taxon>
        <taxon>Micrococcales</taxon>
        <taxon>Microbacteriaceae</taxon>
        <taxon>Microbacterium</taxon>
    </lineage>
</organism>
<comment type="caution">
    <text evidence="1">The sequence shown here is derived from an EMBL/GenBank/DDBJ whole genome shotgun (WGS) entry which is preliminary data.</text>
</comment>
<evidence type="ECO:0000313" key="2">
    <source>
        <dbReference type="Proteomes" id="UP001366085"/>
    </source>
</evidence>
<protein>
    <recommendedName>
        <fullName evidence="3">Restriction endonuclease</fullName>
    </recommendedName>
</protein>
<evidence type="ECO:0008006" key="3">
    <source>
        <dbReference type="Google" id="ProtNLM"/>
    </source>
</evidence>
<dbReference type="Proteomes" id="UP001366085">
    <property type="component" value="Unassembled WGS sequence"/>
</dbReference>
<name>A0ABU8LLJ4_9MICO</name>
<reference evidence="1 2" key="1">
    <citation type="submission" date="2024-02" db="EMBL/GenBank/DDBJ databases">
        <authorList>
            <person name="Saticioglu I.B."/>
        </authorList>
    </citation>
    <scope>NUCLEOTIDE SEQUENCE [LARGE SCALE GENOMIC DNA]</scope>
    <source>
        <strain evidence="1 2">Mu-43</strain>
    </source>
</reference>